<gene>
    <name evidence="3" type="ORF">GCM10011588_23250</name>
</gene>
<dbReference type="Gene3D" id="2.30.110.10">
    <property type="entry name" value="Electron Transport, Fmn-binding Protein, Chain A"/>
    <property type="match status" value="1"/>
</dbReference>
<accession>A0A917RI88</accession>
<evidence type="ECO:0000313" key="4">
    <source>
        <dbReference type="Proteomes" id="UP000638263"/>
    </source>
</evidence>
<proteinExistence type="inferred from homology"/>
<keyword evidence="4" id="KW-1185">Reference proteome</keyword>
<dbReference type="PANTHER" id="PTHR39428">
    <property type="entry name" value="F420H(2)-DEPENDENT QUINONE REDUCTASE RV1261C"/>
    <property type="match status" value="1"/>
</dbReference>
<sequence length="159" mass="18160">MNKRPKQLDSSFVPAVIKYMSKVNTWAYRKTGGRIGGTWRVGAGLRKPVPTLLLEHTGRKSGKQFTVPLLYLRDDADIVVVASQGGLPKNPQWYYNLVAQPDTTVQVGKDRIPVHARLADDAERDRLWPKLLELYADFDNYQSWTERRIPVFVLVPRTP</sequence>
<dbReference type="GO" id="GO:0016491">
    <property type="term" value="F:oxidoreductase activity"/>
    <property type="evidence" value="ECO:0007669"/>
    <property type="project" value="InterPro"/>
</dbReference>
<reference evidence="3" key="1">
    <citation type="journal article" date="2014" name="Int. J. Syst. Evol. Microbiol.">
        <title>Complete genome sequence of Corynebacterium casei LMG S-19264T (=DSM 44701T), isolated from a smear-ripened cheese.</title>
        <authorList>
            <consortium name="US DOE Joint Genome Institute (JGI-PGF)"/>
            <person name="Walter F."/>
            <person name="Albersmeier A."/>
            <person name="Kalinowski J."/>
            <person name="Ruckert C."/>
        </authorList>
    </citation>
    <scope>NUCLEOTIDE SEQUENCE</scope>
    <source>
        <strain evidence="3">CGMCC 4.3508</strain>
    </source>
</reference>
<evidence type="ECO:0000256" key="1">
    <source>
        <dbReference type="ARBA" id="ARBA00008710"/>
    </source>
</evidence>
<protein>
    <submittedName>
        <fullName evidence="3">Nitroreductase</fullName>
    </submittedName>
</protein>
<dbReference type="EMBL" id="BMMH01000004">
    <property type="protein sequence ID" value="GGL08271.1"/>
    <property type="molecule type" value="Genomic_DNA"/>
</dbReference>
<organism evidence="3 4">
    <name type="scientific">Nocardia jinanensis</name>
    <dbReference type="NCBI Taxonomy" id="382504"/>
    <lineage>
        <taxon>Bacteria</taxon>
        <taxon>Bacillati</taxon>
        <taxon>Actinomycetota</taxon>
        <taxon>Actinomycetes</taxon>
        <taxon>Mycobacteriales</taxon>
        <taxon>Nocardiaceae</taxon>
        <taxon>Nocardia</taxon>
    </lineage>
</organism>
<dbReference type="AlphaFoldDB" id="A0A917RI88"/>
<evidence type="ECO:0000313" key="3">
    <source>
        <dbReference type="EMBL" id="GGL08271.1"/>
    </source>
</evidence>
<dbReference type="Pfam" id="PF04075">
    <property type="entry name" value="F420H2_quin_red"/>
    <property type="match status" value="1"/>
</dbReference>
<dbReference type="InterPro" id="IPR004378">
    <property type="entry name" value="F420H2_quin_Rdtase"/>
</dbReference>
<dbReference type="RefSeq" id="WP_058854478.1">
    <property type="nucleotide sequence ID" value="NZ_BMMH01000004.1"/>
</dbReference>
<evidence type="ECO:0000256" key="2">
    <source>
        <dbReference type="ARBA" id="ARBA00049106"/>
    </source>
</evidence>
<name>A0A917RI88_9NOCA</name>
<reference evidence="3" key="2">
    <citation type="submission" date="2020-09" db="EMBL/GenBank/DDBJ databases">
        <authorList>
            <person name="Sun Q."/>
            <person name="Zhou Y."/>
        </authorList>
    </citation>
    <scope>NUCLEOTIDE SEQUENCE</scope>
    <source>
        <strain evidence="3">CGMCC 4.3508</strain>
    </source>
</reference>
<dbReference type="InterPro" id="IPR012349">
    <property type="entry name" value="Split_barrel_FMN-bd"/>
</dbReference>
<comment type="similarity">
    <text evidence="1">Belongs to the F420H(2)-dependent quinone reductase family.</text>
</comment>
<dbReference type="GO" id="GO:0005886">
    <property type="term" value="C:plasma membrane"/>
    <property type="evidence" value="ECO:0007669"/>
    <property type="project" value="TreeGrafter"/>
</dbReference>
<comment type="catalytic activity">
    <reaction evidence="2">
        <text>oxidized coenzyme F420-(gamma-L-Glu)(n) + a quinol + H(+) = reduced coenzyme F420-(gamma-L-Glu)(n) + a quinone</text>
        <dbReference type="Rhea" id="RHEA:39663"/>
        <dbReference type="Rhea" id="RHEA-COMP:12939"/>
        <dbReference type="Rhea" id="RHEA-COMP:14378"/>
        <dbReference type="ChEBI" id="CHEBI:15378"/>
        <dbReference type="ChEBI" id="CHEBI:24646"/>
        <dbReference type="ChEBI" id="CHEBI:132124"/>
        <dbReference type="ChEBI" id="CHEBI:133980"/>
        <dbReference type="ChEBI" id="CHEBI:139511"/>
    </reaction>
</comment>
<dbReference type="Proteomes" id="UP000638263">
    <property type="component" value="Unassembled WGS sequence"/>
</dbReference>
<dbReference type="PANTHER" id="PTHR39428:SF3">
    <property type="entry name" value="DEAZAFLAVIN-DEPENDENT NITROREDUCTASE"/>
    <property type="match status" value="1"/>
</dbReference>
<dbReference type="GO" id="GO:0070967">
    <property type="term" value="F:coenzyme F420 binding"/>
    <property type="evidence" value="ECO:0007669"/>
    <property type="project" value="TreeGrafter"/>
</dbReference>
<dbReference type="NCBIfam" id="TIGR00026">
    <property type="entry name" value="hi_GC_TIGR00026"/>
    <property type="match status" value="1"/>
</dbReference>
<comment type="caution">
    <text evidence="3">The sequence shown here is derived from an EMBL/GenBank/DDBJ whole genome shotgun (WGS) entry which is preliminary data.</text>
</comment>